<proteinExistence type="predicted"/>
<protein>
    <submittedName>
        <fullName evidence="1">Uncharacterized protein</fullName>
    </submittedName>
</protein>
<accession>A0ABV2C0F5</accession>
<keyword evidence="2" id="KW-1185">Reference proteome</keyword>
<comment type="caution">
    <text evidence="1">The sequence shown here is derived from an EMBL/GenBank/DDBJ whole genome shotgun (WGS) entry which is preliminary data.</text>
</comment>
<dbReference type="EMBL" id="JBEVCJ010000183">
    <property type="protein sequence ID" value="MET1257676.1"/>
    <property type="molecule type" value="Genomic_DNA"/>
</dbReference>
<name>A0ABV2C0F5_9GAMM</name>
<dbReference type="Proteomes" id="UP001548189">
    <property type="component" value="Unassembled WGS sequence"/>
</dbReference>
<dbReference type="RefSeq" id="WP_353898256.1">
    <property type="nucleotide sequence ID" value="NZ_JBEVCJ010000183.1"/>
</dbReference>
<organism evidence="1 2">
    <name type="scientific">Aliikangiella maris</name>
    <dbReference type="NCBI Taxonomy" id="3162458"/>
    <lineage>
        <taxon>Bacteria</taxon>
        <taxon>Pseudomonadati</taxon>
        <taxon>Pseudomonadota</taxon>
        <taxon>Gammaproteobacteria</taxon>
        <taxon>Oceanospirillales</taxon>
        <taxon>Pleioneaceae</taxon>
        <taxon>Aliikangiella</taxon>
    </lineage>
</organism>
<gene>
    <name evidence="1" type="ORF">ABVT43_21270</name>
</gene>
<feature type="non-terminal residue" evidence="1">
    <location>
        <position position="1"/>
    </location>
</feature>
<sequence>VNSKRKRMKKYIFMFLVIIIGKLEAAEWVTLAPADLMQLEVIDSGVHSFAEEGVYVKHKSEFPLSNSVTCSKKQFVAFVNPKLADRAMSAMMYAMSSSKTIKFYVDGCSNDYPLAKSFMLMP</sequence>
<evidence type="ECO:0000313" key="2">
    <source>
        <dbReference type="Proteomes" id="UP001548189"/>
    </source>
</evidence>
<evidence type="ECO:0000313" key="1">
    <source>
        <dbReference type="EMBL" id="MET1257676.1"/>
    </source>
</evidence>
<reference evidence="1 2" key="1">
    <citation type="submission" date="2024-06" db="EMBL/GenBank/DDBJ databases">
        <authorList>
            <person name="Li F."/>
        </authorList>
    </citation>
    <scope>NUCLEOTIDE SEQUENCE [LARGE SCALE GENOMIC DNA]</scope>
    <source>
        <strain evidence="1 2">GXAS 311</strain>
    </source>
</reference>